<feature type="transmembrane region" description="Helical" evidence="6">
    <location>
        <begin position="124"/>
        <end position="146"/>
    </location>
</feature>
<feature type="transmembrane region" description="Helical" evidence="6">
    <location>
        <begin position="298"/>
        <end position="320"/>
    </location>
</feature>
<dbReference type="InterPro" id="IPR009655">
    <property type="entry name" value="Preflagellin_peptidase_C"/>
</dbReference>
<dbReference type="OrthoDB" id="19094at2157"/>
<dbReference type="PANTHER" id="PTHR36506">
    <property type="entry name" value="PREFLAGELLIN PEPTIDASE"/>
    <property type="match status" value="1"/>
</dbReference>
<feature type="transmembrane region" description="Helical" evidence="6">
    <location>
        <begin position="95"/>
        <end position="118"/>
    </location>
</feature>
<protein>
    <submittedName>
        <fullName evidence="9">Peptidase A24B, FlaK domain protein</fullName>
    </submittedName>
</protein>
<gene>
    <name evidence="9" type="ORF">HSR6_0081</name>
</gene>
<organism evidence="9 10">
    <name type="scientific">Halodesulfurarchaeum formicicum</name>
    <dbReference type="NCBI Taxonomy" id="1873524"/>
    <lineage>
        <taxon>Archaea</taxon>
        <taxon>Methanobacteriati</taxon>
        <taxon>Methanobacteriota</taxon>
        <taxon>Stenosarchaea group</taxon>
        <taxon>Halobacteria</taxon>
        <taxon>Halobacteriales</taxon>
        <taxon>Halobacteriaceae</taxon>
        <taxon>Halodesulfurarchaeum</taxon>
    </lineage>
</organism>
<feature type="transmembrane region" description="Helical" evidence="6">
    <location>
        <begin position="60"/>
        <end position="83"/>
    </location>
</feature>
<dbReference type="RefSeq" id="WP_071932503.1">
    <property type="nucleotide sequence ID" value="NZ_CP016804.1"/>
</dbReference>
<dbReference type="Proteomes" id="UP000186165">
    <property type="component" value="Chromosome"/>
</dbReference>
<dbReference type="Gene3D" id="1.20.120.1220">
    <property type="match status" value="1"/>
</dbReference>
<evidence type="ECO:0000313" key="10">
    <source>
        <dbReference type="Proteomes" id="UP000186165"/>
    </source>
</evidence>
<comment type="subcellular location">
    <subcellularLocation>
        <location evidence="1">Cell membrane</location>
        <topology evidence="1">Multi-pass membrane protein</topology>
    </subcellularLocation>
</comment>
<feature type="domain" description="Prepilin type IV endopeptidase peptidase" evidence="7">
    <location>
        <begin position="13"/>
        <end position="141"/>
    </location>
</feature>
<dbReference type="EMBL" id="CP016804">
    <property type="protein sequence ID" value="APE94557.1"/>
    <property type="molecule type" value="Genomic_DNA"/>
</dbReference>
<dbReference type="PANTHER" id="PTHR36506:SF1">
    <property type="entry name" value="PREFLAGELLIN PEPTIDASE"/>
    <property type="match status" value="1"/>
</dbReference>
<dbReference type="InterPro" id="IPR000045">
    <property type="entry name" value="Prepilin_IV_endopep_pep"/>
</dbReference>
<evidence type="ECO:0000313" key="9">
    <source>
        <dbReference type="EMBL" id="APE94557.1"/>
    </source>
</evidence>
<keyword evidence="3 6" id="KW-0812">Transmembrane</keyword>
<evidence type="ECO:0000259" key="7">
    <source>
        <dbReference type="Pfam" id="PF01478"/>
    </source>
</evidence>
<dbReference type="GeneID" id="30416608"/>
<reference evidence="10" key="1">
    <citation type="submission" date="2016-08" db="EMBL/GenBank/DDBJ databases">
        <title>Discovery of first anaerobic lithoheterotrophic haloarchae widely represented in hypersaline habitats.</title>
        <authorList>
            <person name="Sorokin D.Y."/>
            <person name="Kublanov I.V."/>
            <person name="Roman P."/>
            <person name="Sinninghe Damste J.S."/>
            <person name="Golyshin P.N."/>
            <person name="Rojo D."/>
            <person name="Ciordia S."/>
            <person name="Mena Md.C."/>
            <person name="Ferrer M."/>
            <person name="Smedile F."/>
            <person name="Messina E."/>
            <person name="La Cono V."/>
            <person name="Yakimov M.M."/>
        </authorList>
    </citation>
    <scope>NUCLEOTIDE SEQUENCE [LARGE SCALE GENOMIC DNA]</scope>
    <source>
        <strain evidence="10">HSR6</strain>
    </source>
</reference>
<keyword evidence="10" id="KW-1185">Reference proteome</keyword>
<accession>A0A1J1A9H5</accession>
<dbReference type="AlphaFoldDB" id="A0A1J1A9H5"/>
<dbReference type="GO" id="GO:0005886">
    <property type="term" value="C:plasma membrane"/>
    <property type="evidence" value="ECO:0007669"/>
    <property type="project" value="UniProtKB-SubCell"/>
</dbReference>
<evidence type="ECO:0000259" key="8">
    <source>
        <dbReference type="Pfam" id="PF06847"/>
    </source>
</evidence>
<evidence type="ECO:0000256" key="3">
    <source>
        <dbReference type="ARBA" id="ARBA00022692"/>
    </source>
</evidence>
<dbReference type="KEGG" id="hhsr:HSR6_0081"/>
<evidence type="ECO:0000256" key="1">
    <source>
        <dbReference type="ARBA" id="ARBA00004651"/>
    </source>
</evidence>
<evidence type="ECO:0000256" key="6">
    <source>
        <dbReference type="SAM" id="Phobius"/>
    </source>
</evidence>
<sequence length="328" mass="34258">MDATVPDLLRLLAVPVFAWAGIQDLRTRRVPNRTWLPLVGLGVLLVGWDLLVLGPGTPGFGLYLLRVGLSVGLVGGLALGFWIIGGFGGADAKAFLTLAVLFPTYPAYEAFGLTLPVVETTIGVFSLTVLTNAVLIGAAYPLALAVSNLRGGTLSPLSLVAREVSVASLPARHGTLLDTDGGFTRSGLDLDALRMYLRWRRIDLATLRTTPELVDPATLPEEPGDPTDGAVGVGTAATDPSLPCASETTEESADRWGAEAFLDALDGSAYGTSPADLRAGLDRIVAADRVWVSPGIPFIVPTVLGLVLALIAGDLLFWVLELLGLAGP</sequence>
<feature type="domain" description="Preflagellin peptidase C-terminal" evidence="8">
    <location>
        <begin position="287"/>
        <end position="315"/>
    </location>
</feature>
<keyword evidence="4 6" id="KW-1133">Transmembrane helix</keyword>
<evidence type="ECO:0000256" key="5">
    <source>
        <dbReference type="ARBA" id="ARBA00023136"/>
    </source>
</evidence>
<dbReference type="InterPro" id="IPR052218">
    <property type="entry name" value="Preflagellin_Peptidase"/>
</dbReference>
<evidence type="ECO:0000256" key="2">
    <source>
        <dbReference type="ARBA" id="ARBA00022475"/>
    </source>
</evidence>
<name>A0A1J1A9H5_9EURY</name>
<dbReference type="Pfam" id="PF06847">
    <property type="entry name" value="Arc_PepC_II"/>
    <property type="match status" value="1"/>
</dbReference>
<keyword evidence="2" id="KW-1003">Cell membrane</keyword>
<dbReference type="Pfam" id="PF01478">
    <property type="entry name" value="Peptidase_A24"/>
    <property type="match status" value="1"/>
</dbReference>
<proteinExistence type="predicted"/>
<evidence type="ECO:0000256" key="4">
    <source>
        <dbReference type="ARBA" id="ARBA00022989"/>
    </source>
</evidence>
<dbReference type="GO" id="GO:0004190">
    <property type="term" value="F:aspartic-type endopeptidase activity"/>
    <property type="evidence" value="ECO:0007669"/>
    <property type="project" value="InterPro"/>
</dbReference>
<keyword evidence="5 6" id="KW-0472">Membrane</keyword>
<feature type="transmembrane region" description="Helical" evidence="6">
    <location>
        <begin position="35"/>
        <end position="54"/>
    </location>
</feature>